<reference evidence="1" key="2">
    <citation type="journal article" date="2022" name="Nat. Microbiol.">
        <title>A closed Candidatus Odinarchaeum chromosome exposes Asgard archaeal viruses.</title>
        <authorList>
            <person name="Tamarit D."/>
            <person name="Caceres E.F."/>
            <person name="Krupovic M."/>
            <person name="Nijland R."/>
            <person name="Eme L."/>
            <person name="Robinson N.P."/>
            <person name="Ettema T.J.G."/>
        </authorList>
    </citation>
    <scope>NUCLEOTIDE SEQUENCE</scope>
    <source>
        <strain evidence="1">LCB_4</strain>
    </source>
</reference>
<accession>A0AAF0IAM8</accession>
<name>A0AAF0IAM8_ODILC</name>
<proteinExistence type="predicted"/>
<dbReference type="Pfam" id="PF03692">
    <property type="entry name" value="CxxCxxCC"/>
    <property type="match status" value="1"/>
</dbReference>
<gene>
    <name evidence="1" type="ORF">OdinLCB4_006515</name>
</gene>
<reference evidence="1" key="1">
    <citation type="journal article" date="2017" name="Nature">
        <title>Asgard archaea illuminate the origin of eukaryotic cellular complexity.</title>
        <authorList>
            <person name="Zaremba-Niedzwiedzka K."/>
            <person name="Caceres E.F."/>
            <person name="Saw J.H."/>
            <person name="Backstrom D."/>
            <person name="Juzokaite L."/>
            <person name="Vancaester E."/>
            <person name="Seitz K.W."/>
            <person name="Anantharaman K."/>
            <person name="Starnawski P."/>
            <person name="Kjeldsen K.U."/>
            <person name="Scott M.B."/>
            <person name="Nunoura T."/>
            <person name="Banfield J.F."/>
            <person name="Schramm A."/>
            <person name="Baker B.J."/>
            <person name="Spang A."/>
            <person name="Ettema T.J.G."/>
        </authorList>
    </citation>
    <scope>NUCLEOTIDE SEQUENCE</scope>
    <source>
        <strain evidence="1">LCB_4</strain>
    </source>
</reference>
<dbReference type="EMBL" id="CP091871">
    <property type="protein sequence ID" value="WEU40118.1"/>
    <property type="molecule type" value="Genomic_DNA"/>
</dbReference>
<protein>
    <submittedName>
        <fullName evidence="1">YkgJ family cysteine cluster protein</fullName>
    </submittedName>
</protein>
<evidence type="ECO:0000313" key="1">
    <source>
        <dbReference type="EMBL" id="WEU40118.1"/>
    </source>
</evidence>
<dbReference type="PANTHER" id="PTHR35866:SF1">
    <property type="entry name" value="YKGJ FAMILY CYSTEINE CLUSTER PROTEIN"/>
    <property type="match status" value="1"/>
</dbReference>
<evidence type="ECO:0000313" key="2">
    <source>
        <dbReference type="Proteomes" id="UP000186851"/>
    </source>
</evidence>
<dbReference type="PANTHER" id="PTHR35866">
    <property type="entry name" value="PUTATIVE-RELATED"/>
    <property type="match status" value="1"/>
</dbReference>
<sequence length="182" mass="20887">MSEKIRFKCQKCGKCCGAEVIVSYADVYRLTEDENIREEILKKHQPREAKGNLVYSTNSLMGLKEKYPCCFLKDNKCSVYELRPQICRIYPFLVLPEGVKPKRPYKIIATRKTIEEGIFHLAIIGLNCPGLGVGEEVNIDKLFEIGLEEYENFKDTYQDMLLSEIAASAESFMNNIKQIQDT</sequence>
<dbReference type="Proteomes" id="UP000186851">
    <property type="component" value="Chromosome"/>
</dbReference>
<dbReference type="InterPro" id="IPR005358">
    <property type="entry name" value="Puta_zinc/iron-chelating_dom"/>
</dbReference>
<organism evidence="1 2">
    <name type="scientific">Odinarchaeota yellowstonii (strain LCB_4)</name>
    <dbReference type="NCBI Taxonomy" id="1841599"/>
    <lineage>
        <taxon>Archaea</taxon>
        <taxon>Promethearchaeati</taxon>
        <taxon>Candidatus Odinarchaeota</taxon>
        <taxon>Candidatus Odinarchaeia</taxon>
        <taxon>Candidatus Odinarchaeales</taxon>
        <taxon>Candidatus Odinarchaeaceae</taxon>
        <taxon>Candidatus Odinarchaeum</taxon>
    </lineage>
</organism>
<dbReference type="KEGG" id="oyw:OdinLCB4_006515"/>
<dbReference type="AlphaFoldDB" id="A0AAF0IAM8"/>